<sequence>MAYVFAGASAFINHYFAGGVDVLWPGIQQVLRNPTYSNYTVFFTGHSLGGALAAVAAARTVAEVKQEKYFQIAMQNLVKQCKIEGETTKQ</sequence>
<feature type="domain" description="Fungal lipase-type" evidence="1">
    <location>
        <begin position="22"/>
        <end position="67"/>
    </location>
</feature>
<evidence type="ECO:0000259" key="1">
    <source>
        <dbReference type="Pfam" id="PF01764"/>
    </source>
</evidence>
<dbReference type="EMBL" id="KN730915">
    <property type="protein sequence ID" value="KIH60483.1"/>
    <property type="molecule type" value="Genomic_DNA"/>
</dbReference>
<dbReference type="InterPro" id="IPR002921">
    <property type="entry name" value="Fungal_lipase-type"/>
</dbReference>
<name>A0A0C2CU99_9BILA</name>
<dbReference type="GO" id="GO:0006629">
    <property type="term" value="P:lipid metabolic process"/>
    <property type="evidence" value="ECO:0007669"/>
    <property type="project" value="InterPro"/>
</dbReference>
<protein>
    <recommendedName>
        <fullName evidence="1">Fungal lipase-type domain-containing protein</fullName>
    </recommendedName>
</protein>
<dbReference type="SUPFAM" id="SSF53474">
    <property type="entry name" value="alpha/beta-Hydrolases"/>
    <property type="match status" value="1"/>
</dbReference>
<organism evidence="2 3">
    <name type="scientific">Ancylostoma duodenale</name>
    <dbReference type="NCBI Taxonomy" id="51022"/>
    <lineage>
        <taxon>Eukaryota</taxon>
        <taxon>Metazoa</taxon>
        <taxon>Ecdysozoa</taxon>
        <taxon>Nematoda</taxon>
        <taxon>Chromadorea</taxon>
        <taxon>Rhabditida</taxon>
        <taxon>Rhabditina</taxon>
        <taxon>Rhabditomorpha</taxon>
        <taxon>Strongyloidea</taxon>
        <taxon>Ancylostomatidae</taxon>
        <taxon>Ancylostomatinae</taxon>
        <taxon>Ancylostoma</taxon>
    </lineage>
</organism>
<gene>
    <name evidence="2" type="ORF">ANCDUO_09268</name>
</gene>
<reference evidence="2 3" key="1">
    <citation type="submission" date="2013-12" db="EMBL/GenBank/DDBJ databases">
        <title>Draft genome of the parsitic nematode Ancylostoma duodenale.</title>
        <authorList>
            <person name="Mitreva M."/>
        </authorList>
    </citation>
    <scope>NUCLEOTIDE SEQUENCE [LARGE SCALE GENOMIC DNA]</scope>
    <source>
        <strain evidence="2 3">Zhejiang</strain>
    </source>
</reference>
<accession>A0A0C2CU99</accession>
<dbReference type="Gene3D" id="3.40.50.1820">
    <property type="entry name" value="alpha/beta hydrolase"/>
    <property type="match status" value="1"/>
</dbReference>
<evidence type="ECO:0000313" key="3">
    <source>
        <dbReference type="Proteomes" id="UP000054047"/>
    </source>
</evidence>
<dbReference type="PANTHER" id="PTHR45908">
    <property type="entry name" value="PROTEIN CBG11750-RELATED"/>
    <property type="match status" value="1"/>
</dbReference>
<dbReference type="Pfam" id="PF01764">
    <property type="entry name" value="Lipase_3"/>
    <property type="match status" value="1"/>
</dbReference>
<keyword evidence="3" id="KW-1185">Reference proteome</keyword>
<dbReference type="Proteomes" id="UP000054047">
    <property type="component" value="Unassembled WGS sequence"/>
</dbReference>
<proteinExistence type="predicted"/>
<dbReference type="PANTHER" id="PTHR45908:SF5">
    <property type="entry name" value="FUNGAL LIPASE-LIKE DOMAIN-CONTAINING PROTEIN"/>
    <property type="match status" value="1"/>
</dbReference>
<dbReference type="InterPro" id="IPR029058">
    <property type="entry name" value="AB_hydrolase_fold"/>
</dbReference>
<evidence type="ECO:0000313" key="2">
    <source>
        <dbReference type="EMBL" id="KIH60483.1"/>
    </source>
</evidence>
<dbReference type="AlphaFoldDB" id="A0A0C2CU99"/>